<keyword evidence="4" id="KW-1015">Disulfide bond</keyword>
<dbReference type="GO" id="GO:0005179">
    <property type="term" value="F:hormone activity"/>
    <property type="evidence" value="ECO:0007669"/>
    <property type="project" value="UniProtKB-KW"/>
</dbReference>
<evidence type="ECO:0000256" key="4">
    <source>
        <dbReference type="ARBA" id="ARBA00023157"/>
    </source>
</evidence>
<dbReference type="AlphaFoldDB" id="A0AAV9E0U8"/>
<comment type="similarity">
    <text evidence="1">Belongs to the plant rapid alkalinization factor (RALF) family.</text>
</comment>
<gene>
    <name evidence="7" type="ORF">QJS10_CPA10g01487</name>
</gene>
<dbReference type="GO" id="GO:0009506">
    <property type="term" value="C:plasmodesma"/>
    <property type="evidence" value="ECO:0007669"/>
    <property type="project" value="TreeGrafter"/>
</dbReference>
<evidence type="ECO:0000256" key="5">
    <source>
        <dbReference type="SAM" id="MobiDB-lite"/>
    </source>
</evidence>
<sequence length="139" mass="15366">MVNQKTQSLSLALLIIAVLFVQANLATMSSFSAHETTTRTRCNRSSSSLIRERIEEEDDDDDDEWSMESETSRRILQATNIITTGALGRGKPVCRGTPGEPYVGGCIPLPSNKPTRPCTPRYRCRVDYGGSLDLDLDLD</sequence>
<evidence type="ECO:0000256" key="2">
    <source>
        <dbReference type="ARBA" id="ARBA00022702"/>
    </source>
</evidence>
<evidence type="ECO:0000256" key="3">
    <source>
        <dbReference type="ARBA" id="ARBA00022729"/>
    </source>
</evidence>
<dbReference type="Pfam" id="PF05498">
    <property type="entry name" value="RALF"/>
    <property type="match status" value="1"/>
</dbReference>
<dbReference type="GO" id="GO:0019722">
    <property type="term" value="P:calcium-mediated signaling"/>
    <property type="evidence" value="ECO:0007669"/>
    <property type="project" value="TreeGrafter"/>
</dbReference>
<dbReference type="PANTHER" id="PTHR33136:SF4">
    <property type="entry name" value="PROTEIN RALF-LIKE 32"/>
    <property type="match status" value="1"/>
</dbReference>
<evidence type="ECO:0000313" key="7">
    <source>
        <dbReference type="EMBL" id="KAK1305932.1"/>
    </source>
</evidence>
<accession>A0AAV9E0U8</accession>
<proteinExistence type="inferred from homology"/>
<evidence type="ECO:0008006" key="9">
    <source>
        <dbReference type="Google" id="ProtNLM"/>
    </source>
</evidence>
<feature type="signal peptide" evidence="6">
    <location>
        <begin position="1"/>
        <end position="23"/>
    </location>
</feature>
<keyword evidence="8" id="KW-1185">Reference proteome</keyword>
<organism evidence="7 8">
    <name type="scientific">Acorus calamus</name>
    <name type="common">Sweet flag</name>
    <dbReference type="NCBI Taxonomy" id="4465"/>
    <lineage>
        <taxon>Eukaryota</taxon>
        <taxon>Viridiplantae</taxon>
        <taxon>Streptophyta</taxon>
        <taxon>Embryophyta</taxon>
        <taxon>Tracheophyta</taxon>
        <taxon>Spermatophyta</taxon>
        <taxon>Magnoliopsida</taxon>
        <taxon>Liliopsida</taxon>
        <taxon>Acoraceae</taxon>
        <taxon>Acorus</taxon>
    </lineage>
</organism>
<feature type="region of interest" description="Disordered" evidence="5">
    <location>
        <begin position="42"/>
        <end position="70"/>
    </location>
</feature>
<feature type="compositionally biased region" description="Acidic residues" evidence="5">
    <location>
        <begin position="55"/>
        <end position="67"/>
    </location>
</feature>
<evidence type="ECO:0000256" key="6">
    <source>
        <dbReference type="SAM" id="SignalP"/>
    </source>
</evidence>
<evidence type="ECO:0000313" key="8">
    <source>
        <dbReference type="Proteomes" id="UP001180020"/>
    </source>
</evidence>
<feature type="chain" id="PRO_5043563964" description="Rapid ALkalinization Factor" evidence="6">
    <location>
        <begin position="24"/>
        <end position="139"/>
    </location>
</feature>
<dbReference type="InterPro" id="IPR008801">
    <property type="entry name" value="RALF"/>
</dbReference>
<dbReference type="Proteomes" id="UP001180020">
    <property type="component" value="Unassembled WGS sequence"/>
</dbReference>
<reference evidence="7" key="1">
    <citation type="journal article" date="2023" name="Nat. Commun.">
        <title>Diploid and tetraploid genomes of Acorus and the evolution of monocots.</title>
        <authorList>
            <person name="Ma L."/>
            <person name="Liu K.W."/>
            <person name="Li Z."/>
            <person name="Hsiao Y.Y."/>
            <person name="Qi Y."/>
            <person name="Fu T."/>
            <person name="Tang G.D."/>
            <person name="Zhang D."/>
            <person name="Sun W.H."/>
            <person name="Liu D.K."/>
            <person name="Li Y."/>
            <person name="Chen G.Z."/>
            <person name="Liu X.D."/>
            <person name="Liao X.Y."/>
            <person name="Jiang Y.T."/>
            <person name="Yu X."/>
            <person name="Hao Y."/>
            <person name="Huang J."/>
            <person name="Zhao X.W."/>
            <person name="Ke S."/>
            <person name="Chen Y.Y."/>
            <person name="Wu W.L."/>
            <person name="Hsu J.L."/>
            <person name="Lin Y.F."/>
            <person name="Huang M.D."/>
            <person name="Li C.Y."/>
            <person name="Huang L."/>
            <person name="Wang Z.W."/>
            <person name="Zhao X."/>
            <person name="Zhong W.Y."/>
            <person name="Peng D.H."/>
            <person name="Ahmad S."/>
            <person name="Lan S."/>
            <person name="Zhang J.S."/>
            <person name="Tsai W.C."/>
            <person name="Van de Peer Y."/>
            <person name="Liu Z.J."/>
        </authorList>
    </citation>
    <scope>NUCLEOTIDE SEQUENCE</scope>
    <source>
        <strain evidence="7">CP</strain>
    </source>
</reference>
<name>A0AAV9E0U8_ACOCL</name>
<reference evidence="7" key="2">
    <citation type="submission" date="2023-06" db="EMBL/GenBank/DDBJ databases">
        <authorList>
            <person name="Ma L."/>
            <person name="Liu K.-W."/>
            <person name="Li Z."/>
            <person name="Hsiao Y.-Y."/>
            <person name="Qi Y."/>
            <person name="Fu T."/>
            <person name="Tang G."/>
            <person name="Zhang D."/>
            <person name="Sun W.-H."/>
            <person name="Liu D.-K."/>
            <person name="Li Y."/>
            <person name="Chen G.-Z."/>
            <person name="Liu X.-D."/>
            <person name="Liao X.-Y."/>
            <person name="Jiang Y.-T."/>
            <person name="Yu X."/>
            <person name="Hao Y."/>
            <person name="Huang J."/>
            <person name="Zhao X.-W."/>
            <person name="Ke S."/>
            <person name="Chen Y.-Y."/>
            <person name="Wu W.-L."/>
            <person name="Hsu J.-L."/>
            <person name="Lin Y.-F."/>
            <person name="Huang M.-D."/>
            <person name="Li C.-Y."/>
            <person name="Huang L."/>
            <person name="Wang Z.-W."/>
            <person name="Zhao X."/>
            <person name="Zhong W.-Y."/>
            <person name="Peng D.-H."/>
            <person name="Ahmad S."/>
            <person name="Lan S."/>
            <person name="Zhang J.-S."/>
            <person name="Tsai W.-C."/>
            <person name="Van De Peer Y."/>
            <person name="Liu Z.-J."/>
        </authorList>
    </citation>
    <scope>NUCLEOTIDE SEQUENCE</scope>
    <source>
        <strain evidence="7">CP</strain>
        <tissue evidence="7">Leaves</tissue>
    </source>
</reference>
<keyword evidence="3 6" id="KW-0732">Signal</keyword>
<evidence type="ECO:0000256" key="1">
    <source>
        <dbReference type="ARBA" id="ARBA00009178"/>
    </source>
</evidence>
<dbReference type="EMBL" id="JAUJYO010000010">
    <property type="protein sequence ID" value="KAK1305932.1"/>
    <property type="molecule type" value="Genomic_DNA"/>
</dbReference>
<keyword evidence="2" id="KW-0372">Hormone</keyword>
<dbReference type="PANTHER" id="PTHR33136">
    <property type="entry name" value="RAPID ALKALINIZATION FACTOR-LIKE"/>
    <property type="match status" value="1"/>
</dbReference>
<comment type="caution">
    <text evidence="7">The sequence shown here is derived from an EMBL/GenBank/DDBJ whole genome shotgun (WGS) entry which is preliminary data.</text>
</comment>
<protein>
    <recommendedName>
        <fullName evidence="9">Rapid ALkalinization Factor</fullName>
    </recommendedName>
</protein>